<organism evidence="4 5">
    <name type="scientific">Deinococcus koreensis</name>
    <dbReference type="NCBI Taxonomy" id="2054903"/>
    <lineage>
        <taxon>Bacteria</taxon>
        <taxon>Thermotogati</taxon>
        <taxon>Deinococcota</taxon>
        <taxon>Deinococci</taxon>
        <taxon>Deinococcales</taxon>
        <taxon>Deinococcaceae</taxon>
        <taxon>Deinococcus</taxon>
    </lineage>
</organism>
<dbReference type="SUPFAM" id="SSF55785">
    <property type="entry name" value="PYP-like sensor domain (PAS domain)"/>
    <property type="match status" value="1"/>
</dbReference>
<feature type="transmembrane region" description="Helical" evidence="1">
    <location>
        <begin position="12"/>
        <end position="30"/>
    </location>
</feature>
<dbReference type="RefSeq" id="WP_103313941.1">
    <property type="nucleotide sequence ID" value="NZ_PPPD01000003.1"/>
</dbReference>
<dbReference type="PANTHER" id="PTHR46663">
    <property type="entry name" value="DIGUANYLATE CYCLASE DGCT-RELATED"/>
    <property type="match status" value="1"/>
</dbReference>
<comment type="caution">
    <text evidence="4">The sequence shown here is derived from an EMBL/GenBank/DDBJ whole genome shotgun (WGS) entry which is preliminary data.</text>
</comment>
<dbReference type="EMBL" id="PPPD01000003">
    <property type="protein sequence ID" value="PNY79428.1"/>
    <property type="molecule type" value="Genomic_DNA"/>
</dbReference>
<dbReference type="OrthoDB" id="73747at2"/>
<gene>
    <name evidence="4" type="ORF">CVO96_18480</name>
</gene>
<dbReference type="InterPro" id="IPR000014">
    <property type="entry name" value="PAS"/>
</dbReference>
<dbReference type="PANTHER" id="PTHR46663:SF3">
    <property type="entry name" value="SLL0267 PROTEIN"/>
    <property type="match status" value="1"/>
</dbReference>
<keyword evidence="5" id="KW-1185">Reference proteome</keyword>
<dbReference type="InterPro" id="IPR052163">
    <property type="entry name" value="DGC-Regulatory_Protein"/>
</dbReference>
<dbReference type="FunFam" id="3.30.70.270:FF:000001">
    <property type="entry name" value="Diguanylate cyclase domain protein"/>
    <property type="match status" value="1"/>
</dbReference>
<dbReference type="Pfam" id="PF13188">
    <property type="entry name" value="PAS_8"/>
    <property type="match status" value="1"/>
</dbReference>
<dbReference type="Proteomes" id="UP000236379">
    <property type="component" value="Unassembled WGS sequence"/>
</dbReference>
<dbReference type="PROSITE" id="PS50887">
    <property type="entry name" value="GGDEF"/>
    <property type="match status" value="1"/>
</dbReference>
<protein>
    <recommendedName>
        <fullName evidence="6">GGDEF domain-containing protein</fullName>
    </recommendedName>
</protein>
<evidence type="ECO:0008006" key="6">
    <source>
        <dbReference type="Google" id="ProtNLM"/>
    </source>
</evidence>
<dbReference type="Pfam" id="PF00990">
    <property type="entry name" value="GGDEF"/>
    <property type="match status" value="1"/>
</dbReference>
<dbReference type="Gene3D" id="3.30.450.20">
    <property type="entry name" value="PAS domain"/>
    <property type="match status" value="1"/>
</dbReference>
<dbReference type="SUPFAM" id="SSF55073">
    <property type="entry name" value="Nucleotide cyclase"/>
    <property type="match status" value="1"/>
</dbReference>
<dbReference type="InterPro" id="IPR029787">
    <property type="entry name" value="Nucleotide_cyclase"/>
</dbReference>
<dbReference type="InterPro" id="IPR035965">
    <property type="entry name" value="PAS-like_dom_sf"/>
</dbReference>
<evidence type="ECO:0000259" key="3">
    <source>
        <dbReference type="PROSITE" id="PS50887"/>
    </source>
</evidence>
<dbReference type="PROSITE" id="PS50113">
    <property type="entry name" value="PAC"/>
    <property type="match status" value="1"/>
</dbReference>
<evidence type="ECO:0000259" key="2">
    <source>
        <dbReference type="PROSITE" id="PS50113"/>
    </source>
</evidence>
<feature type="domain" description="PAC" evidence="2">
    <location>
        <begin position="184"/>
        <end position="237"/>
    </location>
</feature>
<sequence length="408" mass="44249">MRALSLSPRLVAWLPLALTPLYLLLVWSLAPVLGPAVGIPSLIWAPAGAYVFGLRGGLILAAGAIAAHELTFHVRVEKMPDYTLVRDLIGNTVMLLLVGVSGGLRELLRRLRRLEAAVHSTQEGIAVTDLELGEAGPRLRFANASFLRESGVRTGAPALARYAAQIDAAWRHDLQAALHGGQPFVRQLRMPASGDRAERVVELSIDLVRDRAGRPTELVLVQRDVTAYKRLEQRLAHQAQHDSLTGLPNRLAFETRLHSQIRDSPDAPFAVLLLDLDGFKTVNDTLGHDAGDALLVDVSQRLKAAVRSGDLVARLGGDEFVVITSPLSQDADARPLAERLLAAFREPFEVRARFLALHASVGVSLWPAHGPDSSSLFKHADVAMYAAKQRGRNGVYVFTPAPPEEALG</sequence>
<dbReference type="InterPro" id="IPR000700">
    <property type="entry name" value="PAS-assoc_C"/>
</dbReference>
<dbReference type="InterPro" id="IPR043128">
    <property type="entry name" value="Rev_trsase/Diguanyl_cyclase"/>
</dbReference>
<proteinExistence type="predicted"/>
<dbReference type="SMART" id="SM00267">
    <property type="entry name" value="GGDEF"/>
    <property type="match status" value="1"/>
</dbReference>
<reference evidence="4 5" key="1">
    <citation type="submission" date="2018-01" db="EMBL/GenBank/DDBJ databases">
        <title>Deinococcus koreensis sp. nov., a radiation-resistant bacterium isolated from river water.</title>
        <authorList>
            <person name="Choi A."/>
        </authorList>
    </citation>
    <scope>NUCLEOTIDE SEQUENCE [LARGE SCALE GENOMIC DNA]</scope>
    <source>
        <strain evidence="4 5">SJW1-2</strain>
    </source>
</reference>
<feature type="domain" description="GGDEF" evidence="3">
    <location>
        <begin position="267"/>
        <end position="400"/>
    </location>
</feature>
<keyword evidence="1" id="KW-1133">Transmembrane helix</keyword>
<feature type="transmembrane region" description="Helical" evidence="1">
    <location>
        <begin position="88"/>
        <end position="104"/>
    </location>
</feature>
<dbReference type="AlphaFoldDB" id="A0A2K3USC7"/>
<evidence type="ECO:0000256" key="1">
    <source>
        <dbReference type="SAM" id="Phobius"/>
    </source>
</evidence>
<dbReference type="CDD" id="cd01949">
    <property type="entry name" value="GGDEF"/>
    <property type="match status" value="1"/>
</dbReference>
<keyword evidence="1" id="KW-0472">Membrane</keyword>
<evidence type="ECO:0000313" key="4">
    <source>
        <dbReference type="EMBL" id="PNY79428.1"/>
    </source>
</evidence>
<name>A0A2K3USC7_9DEIO</name>
<accession>A0A2K3USC7</accession>
<dbReference type="NCBIfam" id="TIGR00254">
    <property type="entry name" value="GGDEF"/>
    <property type="match status" value="1"/>
</dbReference>
<keyword evidence="1" id="KW-0812">Transmembrane</keyword>
<evidence type="ECO:0000313" key="5">
    <source>
        <dbReference type="Proteomes" id="UP000236379"/>
    </source>
</evidence>
<feature type="transmembrane region" description="Helical" evidence="1">
    <location>
        <begin position="42"/>
        <end position="68"/>
    </location>
</feature>
<dbReference type="InterPro" id="IPR000160">
    <property type="entry name" value="GGDEF_dom"/>
</dbReference>
<dbReference type="Gene3D" id="3.30.70.270">
    <property type="match status" value="1"/>
</dbReference>